<dbReference type="Gene3D" id="3.40.50.1820">
    <property type="entry name" value="alpha/beta hydrolase"/>
    <property type="match status" value="1"/>
</dbReference>
<dbReference type="Pfam" id="PF12697">
    <property type="entry name" value="Abhydrolase_6"/>
    <property type="match status" value="1"/>
</dbReference>
<protein>
    <submittedName>
        <fullName evidence="2">Thioesterase</fullName>
    </submittedName>
</protein>
<keyword evidence="3" id="KW-1185">Reference proteome</keyword>
<dbReference type="InterPro" id="IPR000073">
    <property type="entry name" value="AB_hydrolase_1"/>
</dbReference>
<reference evidence="2" key="1">
    <citation type="submission" date="2024-05" db="EMBL/GenBank/DDBJ databases">
        <title>Whole genome shotgun sequence of Streptomyces hydrogenans NBRC 13475.</title>
        <authorList>
            <person name="Komaki H."/>
            <person name="Tamura T."/>
        </authorList>
    </citation>
    <scope>NUCLEOTIDE SEQUENCE</scope>
    <source>
        <strain evidence="2">NBRC 13475</strain>
    </source>
</reference>
<evidence type="ECO:0000313" key="2">
    <source>
        <dbReference type="EMBL" id="GHI24924.1"/>
    </source>
</evidence>
<name>A0ABQ3PIS4_9ACTN</name>
<proteinExistence type="predicted"/>
<dbReference type="PRINTS" id="PR00111">
    <property type="entry name" value="ABHYDROLASE"/>
</dbReference>
<accession>A0ABQ3PIS4</accession>
<comment type="caution">
    <text evidence="2">The sequence shown here is derived from an EMBL/GenBank/DDBJ whole genome shotgun (WGS) entry which is preliminary data.</text>
</comment>
<evidence type="ECO:0000313" key="3">
    <source>
        <dbReference type="Proteomes" id="UP001052739"/>
    </source>
</evidence>
<dbReference type="EMBL" id="BNDW01000068">
    <property type="protein sequence ID" value="GHI24924.1"/>
    <property type="molecule type" value="Genomic_DNA"/>
</dbReference>
<dbReference type="InterPro" id="IPR029058">
    <property type="entry name" value="AB_hydrolase_fold"/>
</dbReference>
<evidence type="ECO:0000259" key="1">
    <source>
        <dbReference type="Pfam" id="PF12697"/>
    </source>
</evidence>
<organism evidence="2 3">
    <name type="scientific">Streptomyces hydrogenans</name>
    <dbReference type="NCBI Taxonomy" id="1873719"/>
    <lineage>
        <taxon>Bacteria</taxon>
        <taxon>Bacillati</taxon>
        <taxon>Actinomycetota</taxon>
        <taxon>Actinomycetes</taxon>
        <taxon>Kitasatosporales</taxon>
        <taxon>Streptomycetaceae</taxon>
        <taxon>Streptomyces</taxon>
    </lineage>
</organism>
<dbReference type="Proteomes" id="UP001052739">
    <property type="component" value="Unassembled WGS sequence"/>
</dbReference>
<dbReference type="SUPFAM" id="SSF53474">
    <property type="entry name" value="alpha/beta-Hydrolases"/>
    <property type="match status" value="1"/>
</dbReference>
<sequence>MAVVSSRVSPGVRRVTLGTGREAPVTGLLAEPEPGAGPARALVVALHGGGMSAGYFDGQAHPDVSLLALGSRLGYAVLALDRPGYGPYAGLVPDGRGVGEQARVLGRALEGFTDGAVLLLGHSFGGKVALALAAEERPHGLVGVDVSGVGHRPAVPVGRAARRAGFASRRLDWGPSFGLYPPGTFRASRSVVAPMPRREWESVGGWAAGGAEVLGRVRVPVRFTFAEHEAWWRHGPEDVDDLTGRLALAPRVQVDRLPGAGHNVSLGWAARAYHLRVLAFLEECLAAGGERAVPES</sequence>
<feature type="domain" description="AB hydrolase-1" evidence="1">
    <location>
        <begin position="43"/>
        <end position="264"/>
    </location>
</feature>
<gene>
    <name evidence="2" type="ORF">Shyd_62950</name>
</gene>
<dbReference type="RefSeq" id="WP_229916258.1">
    <property type="nucleotide sequence ID" value="NZ_BNBS01000001.1"/>
</dbReference>